<dbReference type="InterPro" id="IPR004000">
    <property type="entry name" value="Actin"/>
</dbReference>
<dbReference type="SMART" id="SM00268">
    <property type="entry name" value="ACTIN"/>
    <property type="match status" value="1"/>
</dbReference>
<dbReference type="FunFam" id="3.30.420.40:FF:000058">
    <property type="entry name" value="Putative actin-related protein 5"/>
    <property type="match status" value="1"/>
</dbReference>
<organism evidence="10 11">
    <name type="scientific">[Candida] arabinofermentans NRRL YB-2248</name>
    <dbReference type="NCBI Taxonomy" id="983967"/>
    <lineage>
        <taxon>Eukaryota</taxon>
        <taxon>Fungi</taxon>
        <taxon>Dikarya</taxon>
        <taxon>Ascomycota</taxon>
        <taxon>Saccharomycotina</taxon>
        <taxon>Pichiomycetes</taxon>
        <taxon>Pichiales</taxon>
        <taxon>Pichiaceae</taxon>
        <taxon>Ogataea</taxon>
        <taxon>Ogataea/Candida clade</taxon>
    </lineage>
</organism>
<dbReference type="GO" id="GO:0006974">
    <property type="term" value="P:DNA damage response"/>
    <property type="evidence" value="ECO:0007669"/>
    <property type="project" value="UniProtKB-KW"/>
</dbReference>
<gene>
    <name evidence="10" type="ORF">CANARDRAFT_26117</name>
</gene>
<dbReference type="FunFam" id="3.30.420.40:FF:000122">
    <property type="entry name" value="ARP5 actin-related protein 5 homolog"/>
    <property type="match status" value="1"/>
</dbReference>
<dbReference type="Gene3D" id="3.90.640.10">
    <property type="entry name" value="Actin, Chain A, domain 4"/>
    <property type="match status" value="2"/>
</dbReference>
<keyword evidence="4 8" id="KW-0175">Coiled coil</keyword>
<dbReference type="PANTHER" id="PTHR11937">
    <property type="entry name" value="ACTIN"/>
    <property type="match status" value="1"/>
</dbReference>
<name>A0A1E4T859_9ASCO</name>
<dbReference type="AlphaFoldDB" id="A0A1E4T859"/>
<dbReference type="Pfam" id="PF00022">
    <property type="entry name" value="Actin"/>
    <property type="match status" value="2"/>
</dbReference>
<evidence type="ECO:0000256" key="2">
    <source>
        <dbReference type="ARBA" id="ARBA00022763"/>
    </source>
</evidence>
<keyword evidence="6" id="KW-0539">Nucleus</keyword>
<keyword evidence="3" id="KW-0805">Transcription regulation</keyword>
<dbReference type="OrthoDB" id="7340501at2759"/>
<accession>A0A1E4T859</accession>
<feature type="region of interest" description="Disordered" evidence="9">
    <location>
        <begin position="489"/>
        <end position="522"/>
    </location>
</feature>
<dbReference type="Gene3D" id="3.30.420.40">
    <property type="match status" value="4"/>
</dbReference>
<dbReference type="SUPFAM" id="SSF53067">
    <property type="entry name" value="Actin-like ATPase domain"/>
    <property type="match status" value="2"/>
</dbReference>
<sequence length="738" mass="85484">MDSAVLPPQKTYPLEEMPLPVEAEPFYNSWQQGSPIVIDFGRSSMRVGLSPDNDPKNVFPSLIARYRDRKVNKTLTLCGKEVFVDSGMRSNIRTPFDGSMITNWDYVETLLDYSFSHLGVNSDGGVDSPVLMTEVLATPYQQRSTMMELLFETYNVPAATFGCDSLFSFHQNKGKTGLVIGTGHEATHIIPVVNHKPLLSLSKRIDWGGRQTTNYMSEFLSLKYPYFPTKITNSQVDRLIKNHCYISKDYNEEISNYLSLENLEKKDIVLEAPFTEFIKPVKTEEELQIEAEKRRETIKKLQEQAQQKRLEKLVEKEADYTYYTELKEKMKKMNKRELIEVYRNEGFDGEADLNKHMASLERSLKKARNQDIGENENENEPPSWPLIDIPDADLDEEQIKEKRKQRLMKSNYDARQRAKLEKEVAAKEAEEAALKDKQLRETDLQSWIGQRRERLEALIKKVKDRKKMKEELSDRKSRAAQIRMRNIASLASDDSGGANGRKKKASNVTIDNDPNDTFGADDSDWAVYRDIANPEDDDVEEEEEQEIYKIEEELLEFDPNFTVEDTLQRQYDWRRSVIHRFLRGPRDTDAEDQHQQHQIHLNIERIRVPEILFQPSIAGVDQAGITEISESIILKRLPSELGFSGDDRDELLNNIFITGGQSLFQNFEERLYNDFRAFLPVGTNLRIRRAEDPLLDAWRGMSSWAKTPDFFNSCLKKKEYEEYGVDYIKENNLGLARL</sequence>
<evidence type="ECO:0008006" key="12">
    <source>
        <dbReference type="Google" id="ProtNLM"/>
    </source>
</evidence>
<dbReference type="PRINTS" id="PR00190">
    <property type="entry name" value="ACTIN"/>
</dbReference>
<dbReference type="Proteomes" id="UP000094801">
    <property type="component" value="Unassembled WGS sequence"/>
</dbReference>
<feature type="coiled-coil region" evidence="8">
    <location>
        <begin position="284"/>
        <end position="318"/>
    </location>
</feature>
<evidence type="ECO:0000256" key="8">
    <source>
        <dbReference type="SAM" id="Coils"/>
    </source>
</evidence>
<evidence type="ECO:0000256" key="4">
    <source>
        <dbReference type="ARBA" id="ARBA00023054"/>
    </source>
</evidence>
<evidence type="ECO:0000256" key="9">
    <source>
        <dbReference type="SAM" id="MobiDB-lite"/>
    </source>
</evidence>
<dbReference type="GO" id="GO:0005634">
    <property type="term" value="C:nucleus"/>
    <property type="evidence" value="ECO:0007669"/>
    <property type="project" value="UniProtKB-SubCell"/>
</dbReference>
<evidence type="ECO:0000256" key="3">
    <source>
        <dbReference type="ARBA" id="ARBA00023015"/>
    </source>
</evidence>
<keyword evidence="2" id="KW-0227">DNA damage</keyword>
<evidence type="ECO:0000313" key="10">
    <source>
        <dbReference type="EMBL" id="ODV87940.1"/>
    </source>
</evidence>
<protein>
    <recommendedName>
        <fullName evidence="12">Actin-related protein 5</fullName>
    </recommendedName>
</protein>
<dbReference type="STRING" id="983967.A0A1E4T859"/>
<evidence type="ECO:0000256" key="6">
    <source>
        <dbReference type="ARBA" id="ARBA00023242"/>
    </source>
</evidence>
<comment type="subcellular location">
    <subcellularLocation>
        <location evidence="1">Nucleus</location>
    </subcellularLocation>
</comment>
<keyword evidence="11" id="KW-1185">Reference proteome</keyword>
<comment type="similarity">
    <text evidence="7">Belongs to the actin family.</text>
</comment>
<keyword evidence="5" id="KW-0804">Transcription</keyword>
<proteinExistence type="inferred from homology"/>
<dbReference type="EMBL" id="KV453847">
    <property type="protein sequence ID" value="ODV87940.1"/>
    <property type="molecule type" value="Genomic_DNA"/>
</dbReference>
<evidence type="ECO:0000313" key="11">
    <source>
        <dbReference type="Proteomes" id="UP000094801"/>
    </source>
</evidence>
<dbReference type="CDD" id="cd10211">
    <property type="entry name" value="ASKHA_NBD_Arp5"/>
    <property type="match status" value="1"/>
</dbReference>
<evidence type="ECO:0000256" key="7">
    <source>
        <dbReference type="RuleBase" id="RU000487"/>
    </source>
</evidence>
<evidence type="ECO:0000256" key="1">
    <source>
        <dbReference type="ARBA" id="ARBA00004123"/>
    </source>
</evidence>
<reference evidence="11" key="1">
    <citation type="submission" date="2016-04" db="EMBL/GenBank/DDBJ databases">
        <title>Comparative genomics of biotechnologically important yeasts.</title>
        <authorList>
            <consortium name="DOE Joint Genome Institute"/>
            <person name="Riley R."/>
            <person name="Haridas S."/>
            <person name="Wolfe K.H."/>
            <person name="Lopes M.R."/>
            <person name="Hittinger C.T."/>
            <person name="Goker M."/>
            <person name="Salamov A."/>
            <person name="Wisecaver J."/>
            <person name="Long T.M."/>
            <person name="Aerts A.L."/>
            <person name="Barry K."/>
            <person name="Choi C."/>
            <person name="Clum A."/>
            <person name="Coughlan A.Y."/>
            <person name="Deshpande S."/>
            <person name="Douglass A.P."/>
            <person name="Hanson S.J."/>
            <person name="Klenk H.-P."/>
            <person name="Labutti K."/>
            <person name="Lapidus A."/>
            <person name="Lindquist E."/>
            <person name="Lipzen A."/>
            <person name="Meier-Kolthoff J.P."/>
            <person name="Ohm R.A."/>
            <person name="Otillar R.P."/>
            <person name="Pangilinan J."/>
            <person name="Peng Y."/>
            <person name="Rokas A."/>
            <person name="Rosa C.A."/>
            <person name="Scheuner C."/>
            <person name="Sibirny A.A."/>
            <person name="Slot J.C."/>
            <person name="Stielow J.B."/>
            <person name="Sun H."/>
            <person name="Kurtzman C.P."/>
            <person name="Blackwell M."/>
            <person name="Grigoriev I.V."/>
            <person name="Jeffries T.W."/>
        </authorList>
    </citation>
    <scope>NUCLEOTIDE SEQUENCE [LARGE SCALE GENOMIC DNA]</scope>
    <source>
        <strain evidence="11">NRRL YB-2248</strain>
    </source>
</reference>
<evidence type="ECO:0000256" key="5">
    <source>
        <dbReference type="ARBA" id="ARBA00023163"/>
    </source>
</evidence>
<dbReference type="InterPro" id="IPR043129">
    <property type="entry name" value="ATPase_NBD"/>
</dbReference>
<feature type="coiled-coil region" evidence="8">
    <location>
        <begin position="415"/>
        <end position="475"/>
    </location>
</feature>